<dbReference type="EMBL" id="OU895879">
    <property type="protein sequence ID" value="CAG9808276.1"/>
    <property type="molecule type" value="Genomic_DNA"/>
</dbReference>
<dbReference type="InterPro" id="IPR038356">
    <property type="entry name" value="Tma16_sf"/>
</dbReference>
<gene>
    <name evidence="2" type="ORF">CHIRRI_LOCUS11118</name>
</gene>
<reference evidence="2" key="2">
    <citation type="submission" date="2022-10" db="EMBL/GenBank/DDBJ databases">
        <authorList>
            <consortium name="ENA_rothamsted_submissions"/>
            <consortium name="culmorum"/>
            <person name="King R."/>
        </authorList>
    </citation>
    <scope>NUCLEOTIDE SEQUENCE</scope>
</reference>
<comment type="similarity">
    <text evidence="1">Belongs to the TMA16 family.</text>
</comment>
<dbReference type="PANTHER" id="PTHR13349:SF2">
    <property type="entry name" value="TRANSLATION MACHINERY-ASSOCIATED PROTEIN 16"/>
    <property type="match status" value="1"/>
</dbReference>
<evidence type="ECO:0008006" key="4">
    <source>
        <dbReference type="Google" id="ProtNLM"/>
    </source>
</evidence>
<proteinExistence type="inferred from homology"/>
<dbReference type="AlphaFoldDB" id="A0A9N9S4Y1"/>
<dbReference type="GO" id="GO:0005634">
    <property type="term" value="C:nucleus"/>
    <property type="evidence" value="ECO:0007669"/>
    <property type="project" value="TreeGrafter"/>
</dbReference>
<dbReference type="InterPro" id="IPR021346">
    <property type="entry name" value="Tma16"/>
</dbReference>
<accession>A0A9N9S4Y1</accession>
<dbReference type="Gene3D" id="1.20.1440.170">
    <property type="entry name" value="Translation machinery-associated protein 16-like"/>
    <property type="match status" value="1"/>
</dbReference>
<dbReference type="OrthoDB" id="270284at2759"/>
<protein>
    <recommendedName>
        <fullName evidence="4">Translation machinery-associated protein 16</fullName>
    </recommendedName>
</protein>
<evidence type="ECO:0000313" key="3">
    <source>
        <dbReference type="Proteomes" id="UP001153620"/>
    </source>
</evidence>
<name>A0A9N9S4Y1_9DIPT</name>
<keyword evidence="3" id="KW-1185">Reference proteome</keyword>
<evidence type="ECO:0000313" key="2">
    <source>
        <dbReference type="EMBL" id="CAG9808276.1"/>
    </source>
</evidence>
<dbReference type="Proteomes" id="UP001153620">
    <property type="component" value="Chromosome 3"/>
</dbReference>
<reference evidence="2" key="1">
    <citation type="submission" date="2022-01" db="EMBL/GenBank/DDBJ databases">
        <authorList>
            <person name="King R."/>
        </authorList>
    </citation>
    <scope>NUCLEOTIDE SEQUENCE</scope>
</reference>
<dbReference type="FunFam" id="1.20.1440.170:FF:000001">
    <property type="entry name" value="Translation machinery-associated 16 homolog"/>
    <property type="match status" value="1"/>
</dbReference>
<organism evidence="2 3">
    <name type="scientific">Chironomus riparius</name>
    <dbReference type="NCBI Taxonomy" id="315576"/>
    <lineage>
        <taxon>Eukaryota</taxon>
        <taxon>Metazoa</taxon>
        <taxon>Ecdysozoa</taxon>
        <taxon>Arthropoda</taxon>
        <taxon>Hexapoda</taxon>
        <taxon>Insecta</taxon>
        <taxon>Pterygota</taxon>
        <taxon>Neoptera</taxon>
        <taxon>Endopterygota</taxon>
        <taxon>Diptera</taxon>
        <taxon>Nematocera</taxon>
        <taxon>Chironomoidea</taxon>
        <taxon>Chironomidae</taxon>
        <taxon>Chironominae</taxon>
        <taxon>Chironomus</taxon>
    </lineage>
</organism>
<dbReference type="PANTHER" id="PTHR13349">
    <property type="entry name" value="TRANSLATION MACHINERY-ASSOCIATED PROTEIN 16"/>
    <property type="match status" value="1"/>
</dbReference>
<evidence type="ECO:0000256" key="1">
    <source>
        <dbReference type="ARBA" id="ARBA00034127"/>
    </source>
</evidence>
<sequence>MGSKKKLAKKIDEIKHPGSRKTVAAVRELKKIKKRESIKEGFAAKANIVGKKLSYFAEQVEHFEQDKKCLTPDEFQEIIEKYFHRFDDELEQIKLKTQVNKKRQNQHANRESIIKMSLDKDMKNFSAGGIELVDLTDPVNFEKFKNWDGNSHNIQHMELKFISKKYLKQLKEKIVESQIMQVE</sequence>
<dbReference type="Pfam" id="PF11176">
    <property type="entry name" value="Tma16"/>
    <property type="match status" value="1"/>
</dbReference>